<comment type="caution">
    <text evidence="1">The sequence shown here is derived from an EMBL/GenBank/DDBJ whole genome shotgun (WGS) entry which is preliminary data.</text>
</comment>
<evidence type="ECO:0000313" key="2">
    <source>
        <dbReference type="Proteomes" id="UP000614490"/>
    </source>
</evidence>
<organism evidence="1 2">
    <name type="scientific">Halobacillus yeomjeoni</name>
    <dbReference type="NCBI Taxonomy" id="311194"/>
    <lineage>
        <taxon>Bacteria</taxon>
        <taxon>Bacillati</taxon>
        <taxon>Bacillota</taxon>
        <taxon>Bacilli</taxon>
        <taxon>Bacillales</taxon>
        <taxon>Bacillaceae</taxon>
        <taxon>Halobacillus</taxon>
    </lineage>
</organism>
<keyword evidence="2" id="KW-1185">Reference proteome</keyword>
<gene>
    <name evidence="1" type="ORF">H0267_08250</name>
</gene>
<evidence type="ECO:0000313" key="1">
    <source>
        <dbReference type="EMBL" id="MBH0230207.1"/>
    </source>
</evidence>
<dbReference type="AlphaFoldDB" id="A0A931HUW6"/>
<dbReference type="Gene3D" id="3.30.460.10">
    <property type="entry name" value="Beta Polymerase, domain 2"/>
    <property type="match status" value="1"/>
</dbReference>
<protein>
    <submittedName>
        <fullName evidence="1">Uncharacterized protein</fullName>
    </submittedName>
</protein>
<dbReference type="Proteomes" id="UP000614490">
    <property type="component" value="Unassembled WGS sequence"/>
</dbReference>
<proteinExistence type="predicted"/>
<dbReference type="RefSeq" id="WP_197316764.1">
    <property type="nucleotide sequence ID" value="NZ_JADZSC010000001.1"/>
</dbReference>
<dbReference type="InterPro" id="IPR043519">
    <property type="entry name" value="NT_sf"/>
</dbReference>
<dbReference type="EMBL" id="JADZSC010000001">
    <property type="protein sequence ID" value="MBH0230207.1"/>
    <property type="molecule type" value="Genomic_DNA"/>
</dbReference>
<reference evidence="1 2" key="1">
    <citation type="journal article" date="2005" name="Int. J. Syst. Evol. Microbiol.">
        <title>Halobacillus yeomjeoni sp. nov., isolated from a marine solar saltern in Korea.</title>
        <authorList>
            <person name="Yoon J.H."/>
            <person name="Kang S.J."/>
            <person name="Lee C.H."/>
            <person name="Oh H.W."/>
            <person name="Oh T.K."/>
        </authorList>
    </citation>
    <scope>NUCLEOTIDE SEQUENCE [LARGE SCALE GENOMIC DNA]</scope>
    <source>
        <strain evidence="1 2">KCTC 3957</strain>
    </source>
</reference>
<name>A0A931HUW6_9BACI</name>
<sequence>MSNHKVQLMDYQDEWPELFEKEKTAIKNKVGNEISGIEHKRKARIFLCI</sequence>
<accession>A0A931HUW6</accession>